<dbReference type="PROSITE" id="PS50068">
    <property type="entry name" value="LDLRA_2"/>
    <property type="match status" value="1"/>
</dbReference>
<dbReference type="SUPFAM" id="SSF57424">
    <property type="entry name" value="LDL receptor-like module"/>
    <property type="match status" value="1"/>
</dbReference>
<proteinExistence type="predicted"/>
<evidence type="ECO:0000256" key="3">
    <source>
        <dbReference type="SAM" id="MobiDB-lite"/>
    </source>
</evidence>
<accession>A0ABD2AQW6</accession>
<keyword evidence="6" id="KW-1185">Reference proteome</keyword>
<evidence type="ECO:0000256" key="1">
    <source>
        <dbReference type="ARBA" id="ARBA00023157"/>
    </source>
</evidence>
<dbReference type="AlphaFoldDB" id="A0ABD2AQW6"/>
<evidence type="ECO:0000313" key="6">
    <source>
        <dbReference type="Proteomes" id="UP001607302"/>
    </source>
</evidence>
<dbReference type="PANTHER" id="PTHR21105:SF0">
    <property type="entry name" value="GH16255P"/>
    <property type="match status" value="1"/>
</dbReference>
<protein>
    <submittedName>
        <fullName evidence="5">Myb-like protein AA</fullName>
    </submittedName>
</protein>
<feature type="region of interest" description="Disordered" evidence="3">
    <location>
        <begin position="153"/>
        <end position="204"/>
    </location>
</feature>
<dbReference type="Gene3D" id="4.10.400.10">
    <property type="entry name" value="Low-density Lipoprotein Receptor"/>
    <property type="match status" value="1"/>
</dbReference>
<comment type="caution">
    <text evidence="5">The sequence shown here is derived from an EMBL/GenBank/DDBJ whole genome shotgun (WGS) entry which is preliminary data.</text>
</comment>
<evidence type="ECO:0000256" key="2">
    <source>
        <dbReference type="PROSITE-ProRule" id="PRU00124"/>
    </source>
</evidence>
<dbReference type="PANTHER" id="PTHR21105">
    <property type="entry name" value="GH16255P"/>
    <property type="match status" value="1"/>
</dbReference>
<comment type="caution">
    <text evidence="2">Lacks conserved residue(s) required for the propagation of feature annotation.</text>
</comment>
<evidence type="ECO:0000256" key="4">
    <source>
        <dbReference type="SAM" id="SignalP"/>
    </source>
</evidence>
<reference evidence="5 6" key="1">
    <citation type="journal article" date="2024" name="Ann. Entomol. Soc. Am.">
        <title>Genomic analyses of the southern and eastern yellowjacket wasps (Hymenoptera: Vespidae) reveal evolutionary signatures of social life.</title>
        <authorList>
            <person name="Catto M.A."/>
            <person name="Caine P.B."/>
            <person name="Orr S.E."/>
            <person name="Hunt B.G."/>
            <person name="Goodisman M.A.D."/>
        </authorList>
    </citation>
    <scope>NUCLEOTIDE SEQUENCE [LARGE SCALE GENOMIC DNA]</scope>
    <source>
        <strain evidence="5">233</strain>
        <tissue evidence="5">Head and thorax</tissue>
    </source>
</reference>
<feature type="chain" id="PRO_5044882076" evidence="4">
    <location>
        <begin position="18"/>
        <end position="441"/>
    </location>
</feature>
<dbReference type="InterPro" id="IPR036055">
    <property type="entry name" value="LDL_receptor-like_sf"/>
</dbReference>
<dbReference type="InterPro" id="IPR023415">
    <property type="entry name" value="LDLR_class-A_CS"/>
</dbReference>
<name>A0ABD2AQW6_VESSQ</name>
<organism evidence="5 6">
    <name type="scientific">Vespula squamosa</name>
    <name type="common">Southern yellow jacket</name>
    <name type="synonym">Wasp</name>
    <dbReference type="NCBI Taxonomy" id="30214"/>
    <lineage>
        <taxon>Eukaryota</taxon>
        <taxon>Metazoa</taxon>
        <taxon>Ecdysozoa</taxon>
        <taxon>Arthropoda</taxon>
        <taxon>Hexapoda</taxon>
        <taxon>Insecta</taxon>
        <taxon>Pterygota</taxon>
        <taxon>Neoptera</taxon>
        <taxon>Endopterygota</taxon>
        <taxon>Hymenoptera</taxon>
        <taxon>Apocrita</taxon>
        <taxon>Aculeata</taxon>
        <taxon>Vespoidea</taxon>
        <taxon>Vespidae</taxon>
        <taxon>Vespinae</taxon>
        <taxon>Vespula</taxon>
    </lineage>
</organism>
<feature type="signal peptide" evidence="4">
    <location>
        <begin position="1"/>
        <end position="17"/>
    </location>
</feature>
<feature type="compositionally biased region" description="Basic residues" evidence="3">
    <location>
        <begin position="153"/>
        <end position="167"/>
    </location>
</feature>
<sequence>MTICIVWLLAYVGQVLEIENHPMSVAHGRHPQACHHEVSVRKFHNGQSSIDGNLLHLKTHPYEGSHRDDLSEWLVYTEKRPIYSWTTSDMLVDGIMKEPKDLKANFLAFSPGLSNVLYPEYVTVTSPYVSVSSMSRTTTEPLVDDALLAQHQHRFQRQHKQQQRQHQHQQQQQQQQLQQQQRQQQRRQLHQRNKKRRIIDYSNNKQAENQAVELPILIYYNGEKILPDRRQSDQEDVYEQRLNSPIKLKTEPIYERFSKPSLSSIFSSSLPSSSSSFSSASTLSSSREFFNDEGLAPSKPFIYEINDPSEKGNQITIRRRSVDLPGESSVSRQALTPPTSSFTSGRSSLASHFIRSIRGSRHYDVPQIECPASEEGMERFACPTPDRMGRYRCIDDHVLCDGFTDCPAGEDENMLHCMFFKTTRAHLDVLADAILRWARGR</sequence>
<gene>
    <name evidence="5" type="ORF">V1478_009644</name>
</gene>
<dbReference type="InterPro" id="IPR002172">
    <property type="entry name" value="LDrepeatLR_classA_rpt"/>
</dbReference>
<dbReference type="Proteomes" id="UP001607302">
    <property type="component" value="Unassembled WGS sequence"/>
</dbReference>
<feature type="region of interest" description="Disordered" evidence="3">
    <location>
        <begin position="322"/>
        <end position="343"/>
    </location>
</feature>
<feature type="compositionally biased region" description="Basic residues" evidence="3">
    <location>
        <begin position="184"/>
        <end position="197"/>
    </location>
</feature>
<dbReference type="SMART" id="SM00192">
    <property type="entry name" value="LDLa"/>
    <property type="match status" value="1"/>
</dbReference>
<keyword evidence="4" id="KW-0732">Signal</keyword>
<dbReference type="CDD" id="cd00112">
    <property type="entry name" value="LDLa"/>
    <property type="match status" value="1"/>
</dbReference>
<keyword evidence="1" id="KW-1015">Disulfide bond</keyword>
<dbReference type="PROSITE" id="PS01209">
    <property type="entry name" value="LDLRA_1"/>
    <property type="match status" value="1"/>
</dbReference>
<feature type="compositionally biased region" description="Low complexity" evidence="3">
    <location>
        <begin position="168"/>
        <end position="183"/>
    </location>
</feature>
<feature type="compositionally biased region" description="Polar residues" evidence="3">
    <location>
        <begin position="328"/>
        <end position="343"/>
    </location>
</feature>
<evidence type="ECO:0000313" key="5">
    <source>
        <dbReference type="EMBL" id="KAL2722781.1"/>
    </source>
</evidence>
<dbReference type="EMBL" id="JAUDFV010000141">
    <property type="protein sequence ID" value="KAL2722781.1"/>
    <property type="molecule type" value="Genomic_DNA"/>
</dbReference>